<evidence type="ECO:0000313" key="4">
    <source>
        <dbReference type="Proteomes" id="UP001208692"/>
    </source>
</evidence>
<sequence length="175" mass="21264">MSFSSYIRFWWHSTNQHGVHSPFVFDLVTKCFYDKTKYKAYEEFSKLPIKGFSKRDKAFLYRIFQYFSYQNIVIYEKNDDILSFYTALFTIHHQKREVDMLLIDQNQPISIADNIHKMHNDSLLLLCKPYQSKEKENFWKEIISDTTFSVTIDTYHFGLAFVRREQRKQHFVIRL</sequence>
<gene>
    <name evidence="1" type="ORF">RCZ15_12190</name>
    <name evidence="2" type="ORF">RCZ16_17930</name>
</gene>
<evidence type="ECO:0000313" key="3">
    <source>
        <dbReference type="Proteomes" id="UP001207736"/>
    </source>
</evidence>
<dbReference type="AlphaFoldDB" id="A0AAV5ASI3"/>
<dbReference type="Proteomes" id="UP001208692">
    <property type="component" value="Unassembled WGS sequence"/>
</dbReference>
<comment type="caution">
    <text evidence="1">The sequence shown here is derived from an EMBL/GenBank/DDBJ whole genome shotgun (WGS) entry which is preliminary data.</text>
</comment>
<evidence type="ECO:0000313" key="1">
    <source>
        <dbReference type="EMBL" id="GJM50246.1"/>
    </source>
</evidence>
<name>A0AAV5ASI3_9FLAO</name>
<dbReference type="EMBL" id="BQKA01000023">
    <property type="protein sequence ID" value="GJM50246.1"/>
    <property type="molecule type" value="Genomic_DNA"/>
</dbReference>
<reference evidence="1 4" key="1">
    <citation type="submission" date="2021-11" db="EMBL/GenBank/DDBJ databases">
        <title>Draft genome sequence of Capnocytophaga sp. strain KC07075 isolated from cat oral cavity.</title>
        <authorList>
            <person name="Suzuki M."/>
            <person name="Imaoka K."/>
            <person name="Kimura M."/>
            <person name="Morikawa S."/>
            <person name="Maeda K."/>
        </authorList>
    </citation>
    <scope>NUCLEOTIDE SEQUENCE</scope>
    <source>
        <strain evidence="1">KC07075</strain>
        <strain evidence="2 4">KC07079</strain>
    </source>
</reference>
<organism evidence="1 3">
    <name type="scientific">Capnocytophaga catalasegens</name>
    <dbReference type="NCBI Taxonomy" id="1004260"/>
    <lineage>
        <taxon>Bacteria</taxon>
        <taxon>Pseudomonadati</taxon>
        <taxon>Bacteroidota</taxon>
        <taxon>Flavobacteriia</taxon>
        <taxon>Flavobacteriales</taxon>
        <taxon>Flavobacteriaceae</taxon>
        <taxon>Capnocytophaga</taxon>
    </lineage>
</organism>
<dbReference type="RefSeq" id="WP_264847144.1">
    <property type="nucleotide sequence ID" value="NZ_BPMA01000041.1"/>
</dbReference>
<dbReference type="EMBL" id="BQKB01000041">
    <property type="protein sequence ID" value="GJM53477.1"/>
    <property type="molecule type" value="Genomic_DNA"/>
</dbReference>
<evidence type="ECO:0000313" key="2">
    <source>
        <dbReference type="EMBL" id="GJM53477.1"/>
    </source>
</evidence>
<protein>
    <submittedName>
        <fullName evidence="1">Uncharacterized protein</fullName>
    </submittedName>
</protein>
<keyword evidence="4" id="KW-1185">Reference proteome</keyword>
<accession>A0AAV5ASI3</accession>
<dbReference type="Proteomes" id="UP001207736">
    <property type="component" value="Unassembled WGS sequence"/>
</dbReference>
<proteinExistence type="predicted"/>